<dbReference type="Pfam" id="PF00106">
    <property type="entry name" value="adh_short"/>
    <property type="match status" value="1"/>
</dbReference>
<keyword evidence="5" id="KW-1185">Reference proteome</keyword>
<dbReference type="Pfam" id="PF13561">
    <property type="entry name" value="adh_short_C2"/>
    <property type="match status" value="1"/>
</dbReference>
<protein>
    <submittedName>
        <fullName evidence="4">Acetoin reductase family protein</fullName>
    </submittedName>
</protein>
<reference evidence="4" key="1">
    <citation type="submission" date="2023-03" db="EMBL/GenBank/DDBJ databases">
        <title>Massive genome expansion in bonnet fungi (Mycena s.s.) driven by repeated elements and novel gene families across ecological guilds.</title>
        <authorList>
            <consortium name="Lawrence Berkeley National Laboratory"/>
            <person name="Harder C.B."/>
            <person name="Miyauchi S."/>
            <person name="Viragh M."/>
            <person name="Kuo A."/>
            <person name="Thoen E."/>
            <person name="Andreopoulos B."/>
            <person name="Lu D."/>
            <person name="Skrede I."/>
            <person name="Drula E."/>
            <person name="Henrissat B."/>
            <person name="Morin E."/>
            <person name="Kohler A."/>
            <person name="Barry K."/>
            <person name="LaButti K."/>
            <person name="Morin E."/>
            <person name="Salamov A."/>
            <person name="Lipzen A."/>
            <person name="Mereny Z."/>
            <person name="Hegedus B."/>
            <person name="Baldrian P."/>
            <person name="Stursova M."/>
            <person name="Weitz H."/>
            <person name="Taylor A."/>
            <person name="Grigoriev I.V."/>
            <person name="Nagy L.G."/>
            <person name="Martin F."/>
            <person name="Kauserud H."/>
        </authorList>
    </citation>
    <scope>NUCLEOTIDE SEQUENCE</scope>
    <source>
        <strain evidence="4">9284</strain>
    </source>
</reference>
<evidence type="ECO:0000256" key="1">
    <source>
        <dbReference type="ARBA" id="ARBA00006484"/>
    </source>
</evidence>
<comment type="caution">
    <text evidence="4">The sequence shown here is derived from an EMBL/GenBank/DDBJ whole genome shotgun (WGS) entry which is preliminary data.</text>
</comment>
<accession>A0AAD7BRV8</accession>
<dbReference type="InterPro" id="IPR036291">
    <property type="entry name" value="NAD(P)-bd_dom_sf"/>
</dbReference>
<sequence length="240" mass="25476">MYPSAFSADEGTALVTGAAQGICRAIALRLASDGFSVALNDIASKVPQLDILAEEIQANCPGVAASVHTADVSQEGEVQAMIDAVVQKHGSLDVVLLTTVSAEQWDHIMSVNTRGSAYGKQGGADFASYCASKFAVRGLTQSAALEFGKYGITVNAYAPGPIETAMRTPSGTLWGSSLSLPTLSVQVNFSHTCRFPTDIANFVSFIASKESLFITGTSRFKFPRPSIPCHRLYSSRTNRE</sequence>
<dbReference type="PANTHER" id="PTHR42760:SF133">
    <property type="entry name" value="3-OXOACYL-[ACYL-CARRIER-PROTEIN] REDUCTASE"/>
    <property type="match status" value="1"/>
</dbReference>
<keyword evidence="3" id="KW-0560">Oxidoreductase</keyword>
<dbReference type="Proteomes" id="UP001221142">
    <property type="component" value="Unassembled WGS sequence"/>
</dbReference>
<dbReference type="PANTHER" id="PTHR42760">
    <property type="entry name" value="SHORT-CHAIN DEHYDROGENASES/REDUCTASES FAMILY MEMBER"/>
    <property type="match status" value="1"/>
</dbReference>
<evidence type="ECO:0000313" key="4">
    <source>
        <dbReference type="EMBL" id="KAJ7628874.1"/>
    </source>
</evidence>
<dbReference type="EMBL" id="JARKIF010000010">
    <property type="protein sequence ID" value="KAJ7628874.1"/>
    <property type="molecule type" value="Genomic_DNA"/>
</dbReference>
<proteinExistence type="inferred from homology"/>
<dbReference type="CDD" id="cd05233">
    <property type="entry name" value="SDR_c"/>
    <property type="match status" value="1"/>
</dbReference>
<comment type="similarity">
    <text evidence="1">Belongs to the short-chain dehydrogenases/reductases (SDR) family.</text>
</comment>
<gene>
    <name evidence="4" type="ORF">FB45DRAFT_979508</name>
</gene>
<name>A0AAD7BRV8_9AGAR</name>
<dbReference type="GO" id="GO:0016616">
    <property type="term" value="F:oxidoreductase activity, acting on the CH-OH group of donors, NAD or NADP as acceptor"/>
    <property type="evidence" value="ECO:0007669"/>
    <property type="project" value="TreeGrafter"/>
</dbReference>
<dbReference type="SUPFAM" id="SSF51735">
    <property type="entry name" value="NAD(P)-binding Rossmann-fold domains"/>
    <property type="match status" value="1"/>
</dbReference>
<dbReference type="AlphaFoldDB" id="A0AAD7BRV8"/>
<dbReference type="PROSITE" id="PS00061">
    <property type="entry name" value="ADH_SHORT"/>
    <property type="match status" value="1"/>
</dbReference>
<evidence type="ECO:0000256" key="3">
    <source>
        <dbReference type="ARBA" id="ARBA00023002"/>
    </source>
</evidence>
<dbReference type="Gene3D" id="3.40.50.720">
    <property type="entry name" value="NAD(P)-binding Rossmann-like Domain"/>
    <property type="match status" value="2"/>
</dbReference>
<dbReference type="PRINTS" id="PR00081">
    <property type="entry name" value="GDHRDH"/>
</dbReference>
<evidence type="ECO:0000313" key="5">
    <source>
        <dbReference type="Proteomes" id="UP001221142"/>
    </source>
</evidence>
<keyword evidence="2" id="KW-0521">NADP</keyword>
<organism evidence="4 5">
    <name type="scientific">Roridomyces roridus</name>
    <dbReference type="NCBI Taxonomy" id="1738132"/>
    <lineage>
        <taxon>Eukaryota</taxon>
        <taxon>Fungi</taxon>
        <taxon>Dikarya</taxon>
        <taxon>Basidiomycota</taxon>
        <taxon>Agaricomycotina</taxon>
        <taxon>Agaricomycetes</taxon>
        <taxon>Agaricomycetidae</taxon>
        <taxon>Agaricales</taxon>
        <taxon>Marasmiineae</taxon>
        <taxon>Mycenaceae</taxon>
        <taxon>Roridomyces</taxon>
    </lineage>
</organism>
<dbReference type="InterPro" id="IPR020904">
    <property type="entry name" value="Sc_DH/Rdtase_CS"/>
</dbReference>
<dbReference type="InterPro" id="IPR002347">
    <property type="entry name" value="SDR_fam"/>
</dbReference>
<evidence type="ECO:0000256" key="2">
    <source>
        <dbReference type="ARBA" id="ARBA00022857"/>
    </source>
</evidence>